<dbReference type="AlphaFoldDB" id="A0A7Y2H4A3"/>
<evidence type="ECO:0000313" key="2">
    <source>
        <dbReference type="EMBL" id="NNF08558.1"/>
    </source>
</evidence>
<keyword evidence="1" id="KW-0812">Transmembrane</keyword>
<accession>A0A7Y2H4A3</accession>
<name>A0A7Y2H4A3_UNCEI</name>
<sequence length="238" mass="25960">MLGTVLIQPPTFDALTYYGIAGIALVVTLITRSIYSRAVPNRPVFEATVLGWVLLTALLARFGVLAKFDVTPPPMVPLMVLCFLGPILVGLSPVGKSLARNLSLGVLVLIQCFRLPLELIMHRAADLEIMPRELSYSGYNFDIVTGALALVLGLALLRGAKVPKALVWIWNVWGSVCLLAIAVIAVSASPMVHKFGTEPQNLNTWVVYFPYVWLPALLVFNAILTHVVIFRKLLGKTA</sequence>
<dbReference type="EMBL" id="JABDJR010000700">
    <property type="protein sequence ID" value="NNF08558.1"/>
    <property type="molecule type" value="Genomic_DNA"/>
</dbReference>
<keyword evidence="1" id="KW-1133">Transmembrane helix</keyword>
<feature type="transmembrane region" description="Helical" evidence="1">
    <location>
        <begin position="74"/>
        <end position="91"/>
    </location>
</feature>
<dbReference type="Proteomes" id="UP000547674">
    <property type="component" value="Unassembled WGS sequence"/>
</dbReference>
<evidence type="ECO:0000256" key="1">
    <source>
        <dbReference type="SAM" id="Phobius"/>
    </source>
</evidence>
<protein>
    <submittedName>
        <fullName evidence="2">Uncharacterized protein</fullName>
    </submittedName>
</protein>
<feature type="transmembrane region" description="Helical" evidence="1">
    <location>
        <begin position="47"/>
        <end position="68"/>
    </location>
</feature>
<feature type="transmembrane region" description="Helical" evidence="1">
    <location>
        <begin position="15"/>
        <end position="35"/>
    </location>
</feature>
<gene>
    <name evidence="2" type="ORF">HKN21_17485</name>
</gene>
<evidence type="ECO:0000313" key="3">
    <source>
        <dbReference type="Proteomes" id="UP000547674"/>
    </source>
</evidence>
<feature type="transmembrane region" description="Helical" evidence="1">
    <location>
        <begin position="98"/>
        <end position="117"/>
    </location>
</feature>
<keyword evidence="1" id="KW-0472">Membrane</keyword>
<proteinExistence type="predicted"/>
<comment type="caution">
    <text evidence="2">The sequence shown here is derived from an EMBL/GenBank/DDBJ whole genome shotgun (WGS) entry which is preliminary data.</text>
</comment>
<reference evidence="2 3" key="1">
    <citation type="submission" date="2020-03" db="EMBL/GenBank/DDBJ databases">
        <title>Metabolic flexibility allows generalist bacteria to become dominant in a frequently disturbed ecosystem.</title>
        <authorList>
            <person name="Chen Y.-J."/>
            <person name="Leung P.M."/>
            <person name="Bay S.K."/>
            <person name="Hugenholtz P."/>
            <person name="Kessler A.J."/>
            <person name="Shelley G."/>
            <person name="Waite D.W."/>
            <person name="Cook P.L."/>
            <person name="Greening C."/>
        </authorList>
    </citation>
    <scope>NUCLEOTIDE SEQUENCE [LARGE SCALE GENOMIC DNA]</scope>
    <source>
        <strain evidence="2">SS_bin_28</strain>
    </source>
</reference>
<feature type="transmembrane region" description="Helical" evidence="1">
    <location>
        <begin position="169"/>
        <end position="188"/>
    </location>
</feature>
<organism evidence="2 3">
    <name type="scientific">Eiseniibacteriota bacterium</name>
    <dbReference type="NCBI Taxonomy" id="2212470"/>
    <lineage>
        <taxon>Bacteria</taxon>
        <taxon>Candidatus Eiseniibacteriota</taxon>
    </lineage>
</organism>
<feature type="transmembrane region" description="Helical" evidence="1">
    <location>
        <begin position="137"/>
        <end position="157"/>
    </location>
</feature>
<feature type="transmembrane region" description="Helical" evidence="1">
    <location>
        <begin position="208"/>
        <end position="230"/>
    </location>
</feature>